<evidence type="ECO:0000313" key="10">
    <source>
        <dbReference type="EMBL" id="CCK70988.1"/>
    </source>
</evidence>
<dbReference type="FunFam" id="3.10.580.10:FF:000043">
    <property type="entry name" value="Sds23p"/>
    <property type="match status" value="1"/>
</dbReference>
<gene>
    <name evidence="10" type="primary">KNAG0F03260</name>
    <name evidence="10" type="ordered locus">KNAG_0F03260</name>
</gene>
<dbReference type="Proteomes" id="UP000006310">
    <property type="component" value="Chromosome 6"/>
</dbReference>
<dbReference type="STRING" id="1071383.J7RN81"/>
<dbReference type="OMA" id="MAPTNLC"/>
<dbReference type="InterPro" id="IPR000644">
    <property type="entry name" value="CBS_dom"/>
</dbReference>
<accession>J7RN81</accession>
<dbReference type="eggNOG" id="KOG1764">
    <property type="taxonomic scope" value="Eukaryota"/>
</dbReference>
<dbReference type="OrthoDB" id="449052at2759"/>
<evidence type="ECO:0000256" key="6">
    <source>
        <dbReference type="PIRNR" id="PIRNR018148"/>
    </source>
</evidence>
<reference evidence="11" key="2">
    <citation type="submission" date="2012-08" db="EMBL/GenBank/DDBJ databases">
        <title>Genome sequence of Kazachstania naganishii.</title>
        <authorList>
            <person name="Gordon J.L."/>
            <person name="Armisen D."/>
            <person name="Proux-Wera E."/>
            <person name="OhEigeartaigh S.S."/>
            <person name="Byrne K.P."/>
            <person name="Wolfe K.H."/>
        </authorList>
    </citation>
    <scope>NUCLEOTIDE SEQUENCE [LARGE SCALE GENOMIC DNA]</scope>
    <source>
        <strain evidence="11">ATCC MYA-139 / BCRC 22969 / CBS 8797 / CCRC 22969 / KCTC 17520 / NBRC 10181 / NCYC 3082</strain>
    </source>
</reference>
<feature type="domain" description="CBS" evidence="9">
    <location>
        <begin position="347"/>
        <end position="407"/>
    </location>
</feature>
<evidence type="ECO:0000256" key="1">
    <source>
        <dbReference type="ARBA" id="ARBA00004496"/>
    </source>
</evidence>
<evidence type="ECO:0000256" key="7">
    <source>
        <dbReference type="PROSITE-ProRule" id="PRU00703"/>
    </source>
</evidence>
<dbReference type="AlphaFoldDB" id="J7RN81"/>
<sequence length="535" mass="59492">MLSTPPLLPRNNPVNFLQTTAENVNNTHNNIPSHNSNPNLANIRFKDQMFNSIDSLELQPENNNQQNNNSDNIALFKSMTNESVNSSNGSISSISLSSNHNLNYDPTETFFMHGGAAPVTNPGVTNPSVAAAATASSIPSMNSNNNSNYSLNTVNQYLNTVHLTSWQHIKLSQLIESNKLIFIDASVTVEEAFNTLMKHNLTSLPVQMHSGDINCLTFDYNDLNSYLLLVLNKIKLSDETISNNNRPLGGEPILVGDLIKHTPKDPFYKLSEMENLSNVINILGSGVHRIAITDPQMTQIIGILSQRRLVKYLWDNSRSFPDLEPLFNTSIKKLQIGVFNDNNKIKLTSKKSPVISIHGEEALINALYKMHVEKISSIAVIDNQNILIGNISVTDVKNLTKTSQYPLLSNTCRHFISVILNNRGLENGGKDSFPIFHVYPSSSLARTIVKLVATKSHRLWIVQPSSMTDPVVKEDSDFNINKPYSPHLVEKDSKTGKLIGVVSLTDILSALARNQTQHKRVDPQMARRNRISNHT</sequence>
<organism evidence="10 11">
    <name type="scientific">Huiozyma naganishii (strain ATCC MYA-139 / BCRC 22969 / CBS 8797 / KCTC 17520 / NBRC 10181 / NCYC 3082 / Yp74L-3)</name>
    <name type="common">Yeast</name>
    <name type="synonym">Kazachstania naganishii</name>
    <dbReference type="NCBI Taxonomy" id="1071383"/>
    <lineage>
        <taxon>Eukaryota</taxon>
        <taxon>Fungi</taxon>
        <taxon>Dikarya</taxon>
        <taxon>Ascomycota</taxon>
        <taxon>Saccharomycotina</taxon>
        <taxon>Saccharomycetes</taxon>
        <taxon>Saccharomycetales</taxon>
        <taxon>Saccharomycetaceae</taxon>
        <taxon>Huiozyma</taxon>
    </lineage>
</organism>
<feature type="domain" description="CBS" evidence="9">
    <location>
        <begin position="261"/>
        <end position="319"/>
    </location>
</feature>
<name>J7RN81_HUIN7</name>
<dbReference type="GO" id="GO:0005737">
    <property type="term" value="C:cytoplasm"/>
    <property type="evidence" value="ECO:0007669"/>
    <property type="project" value="UniProtKB-SubCell"/>
</dbReference>
<dbReference type="RefSeq" id="XP_022465234.1">
    <property type="nucleotide sequence ID" value="XM_022608771.1"/>
</dbReference>
<keyword evidence="3 6" id="KW-0963">Cytoplasm</keyword>
<dbReference type="FunFam" id="3.10.580.10:FF:000035">
    <property type="entry name" value="Protein SDS23"/>
    <property type="match status" value="1"/>
</dbReference>
<keyword evidence="11" id="KW-1185">Reference proteome</keyword>
<evidence type="ECO:0000259" key="9">
    <source>
        <dbReference type="PROSITE" id="PS51371"/>
    </source>
</evidence>
<comment type="function">
    <text evidence="6">Involved in DNA replication and cell separation.</text>
</comment>
<evidence type="ECO:0000256" key="2">
    <source>
        <dbReference type="ARBA" id="ARBA00006624"/>
    </source>
</evidence>
<dbReference type="GeneID" id="34526703"/>
<dbReference type="GO" id="GO:0042149">
    <property type="term" value="P:cellular response to glucose starvation"/>
    <property type="evidence" value="ECO:0007669"/>
    <property type="project" value="UniProtKB-UniRule"/>
</dbReference>
<dbReference type="InterPro" id="IPR050511">
    <property type="entry name" value="AMPK_gamma/SDS23_families"/>
</dbReference>
<proteinExistence type="inferred from homology"/>
<dbReference type="Gene3D" id="3.10.580.10">
    <property type="entry name" value="CBS-domain"/>
    <property type="match status" value="2"/>
</dbReference>
<evidence type="ECO:0000256" key="8">
    <source>
        <dbReference type="SAM" id="MobiDB-lite"/>
    </source>
</evidence>
<evidence type="ECO:0000256" key="4">
    <source>
        <dbReference type="ARBA" id="ARBA00022737"/>
    </source>
</evidence>
<dbReference type="SUPFAM" id="SSF54631">
    <property type="entry name" value="CBS-domain pair"/>
    <property type="match status" value="2"/>
</dbReference>
<dbReference type="HOGENOM" id="CLU_024459_1_1_1"/>
<dbReference type="KEGG" id="kng:KNAG_0F03260"/>
<dbReference type="GO" id="GO:0004865">
    <property type="term" value="F:protein serine/threonine phosphatase inhibitor activity"/>
    <property type="evidence" value="ECO:0007669"/>
    <property type="project" value="TreeGrafter"/>
</dbReference>
<protein>
    <recommendedName>
        <fullName evidence="9">CBS domain-containing protein</fullName>
    </recommendedName>
</protein>
<dbReference type="InterPro" id="IPR046342">
    <property type="entry name" value="CBS_dom_sf"/>
</dbReference>
<dbReference type="GO" id="GO:0000920">
    <property type="term" value="P:septum digestion after cytokinesis"/>
    <property type="evidence" value="ECO:0007669"/>
    <property type="project" value="UniProtKB-ARBA"/>
</dbReference>
<comment type="subcellular location">
    <subcellularLocation>
        <location evidence="1 6">Cytoplasm</location>
    </subcellularLocation>
</comment>
<dbReference type="SMART" id="SM00116">
    <property type="entry name" value="CBS"/>
    <property type="match status" value="3"/>
</dbReference>
<dbReference type="EMBL" id="HE978319">
    <property type="protein sequence ID" value="CCK70988.1"/>
    <property type="molecule type" value="Genomic_DNA"/>
</dbReference>
<keyword evidence="5 7" id="KW-0129">CBS domain</keyword>
<keyword evidence="4" id="KW-0677">Repeat</keyword>
<dbReference type="PANTHER" id="PTHR13780:SF36">
    <property type="entry name" value="CBS DOMAIN-CONTAINING PROTEIN"/>
    <property type="match status" value="1"/>
</dbReference>
<dbReference type="PIRSF" id="PIRSF018148">
    <property type="entry name" value="UCP018148_CBS_YBR214w"/>
    <property type="match status" value="1"/>
</dbReference>
<evidence type="ECO:0000256" key="3">
    <source>
        <dbReference type="ARBA" id="ARBA00022490"/>
    </source>
</evidence>
<dbReference type="PROSITE" id="PS51371">
    <property type="entry name" value="CBS"/>
    <property type="match status" value="2"/>
</dbReference>
<dbReference type="PANTHER" id="PTHR13780">
    <property type="entry name" value="AMP-ACTIVATED PROTEIN KINASE, GAMMA REGULATORY SUBUNIT"/>
    <property type="match status" value="1"/>
</dbReference>
<evidence type="ECO:0000256" key="5">
    <source>
        <dbReference type="ARBA" id="ARBA00023122"/>
    </source>
</evidence>
<dbReference type="InterPro" id="IPR016711">
    <property type="entry name" value="Ssd23"/>
</dbReference>
<comment type="similarity">
    <text evidence="2 6">Belongs to the SDS23 family.</text>
</comment>
<evidence type="ECO:0000313" key="11">
    <source>
        <dbReference type="Proteomes" id="UP000006310"/>
    </source>
</evidence>
<feature type="region of interest" description="Disordered" evidence="8">
    <location>
        <begin position="515"/>
        <end position="535"/>
    </location>
</feature>
<dbReference type="Pfam" id="PF00571">
    <property type="entry name" value="CBS"/>
    <property type="match status" value="1"/>
</dbReference>
<dbReference type="GO" id="GO:0030071">
    <property type="term" value="P:regulation of mitotic metaphase/anaphase transition"/>
    <property type="evidence" value="ECO:0007669"/>
    <property type="project" value="InterPro"/>
</dbReference>
<reference evidence="10 11" key="1">
    <citation type="journal article" date="2011" name="Proc. Natl. Acad. Sci. U.S.A.">
        <title>Evolutionary erosion of yeast sex chromosomes by mating-type switching accidents.</title>
        <authorList>
            <person name="Gordon J.L."/>
            <person name="Armisen D."/>
            <person name="Proux-Wera E."/>
            <person name="Oheigeartaigh S.S."/>
            <person name="Byrne K.P."/>
            <person name="Wolfe K.H."/>
        </authorList>
    </citation>
    <scope>NUCLEOTIDE SEQUENCE [LARGE SCALE GENOMIC DNA]</scope>
    <source>
        <strain evidence="11">ATCC MYA-139 / BCRC 22969 / CBS 8797 / CCRC 22969 / KCTC 17520 / NBRC 10181 / NCYC 3082</strain>
    </source>
</reference>